<keyword evidence="7" id="KW-1133">Transmembrane helix</keyword>
<dbReference type="Gene3D" id="6.10.340.10">
    <property type="match status" value="1"/>
</dbReference>
<evidence type="ECO:0000256" key="4">
    <source>
        <dbReference type="ARBA" id="ARBA00022679"/>
    </source>
</evidence>
<dbReference type="EC" id="2.7.13.3" evidence="9"/>
<dbReference type="InterPro" id="IPR003660">
    <property type="entry name" value="HAMP_dom"/>
</dbReference>
<evidence type="ECO:0000313" key="9">
    <source>
        <dbReference type="EMBL" id="MDI4649773.1"/>
    </source>
</evidence>
<evidence type="ECO:0000256" key="2">
    <source>
        <dbReference type="ARBA" id="ARBA00022475"/>
    </source>
</evidence>
<evidence type="ECO:0000256" key="6">
    <source>
        <dbReference type="ARBA" id="ARBA00023136"/>
    </source>
</evidence>
<protein>
    <submittedName>
        <fullName evidence="9">Sensor histidine kinase</fullName>
        <ecNumber evidence="9">2.7.13.3</ecNumber>
    </submittedName>
</protein>
<dbReference type="SMART" id="SM00304">
    <property type="entry name" value="HAMP"/>
    <property type="match status" value="1"/>
</dbReference>
<dbReference type="CDD" id="cd06225">
    <property type="entry name" value="HAMP"/>
    <property type="match status" value="1"/>
</dbReference>
<dbReference type="InterPro" id="IPR003594">
    <property type="entry name" value="HATPase_dom"/>
</dbReference>
<dbReference type="PROSITE" id="PS50885">
    <property type="entry name" value="HAMP"/>
    <property type="match status" value="1"/>
</dbReference>
<keyword evidence="3" id="KW-0597">Phosphoprotein</keyword>
<keyword evidence="10" id="KW-1185">Reference proteome</keyword>
<dbReference type="SUPFAM" id="SSF55874">
    <property type="entry name" value="ATPase domain of HSP90 chaperone/DNA topoisomerase II/histidine kinase"/>
    <property type="match status" value="1"/>
</dbReference>
<dbReference type="PANTHER" id="PTHR34220:SF7">
    <property type="entry name" value="SENSOR HISTIDINE KINASE YPDA"/>
    <property type="match status" value="1"/>
</dbReference>
<evidence type="ECO:0000256" key="5">
    <source>
        <dbReference type="ARBA" id="ARBA00022777"/>
    </source>
</evidence>
<comment type="caution">
    <text evidence="9">The sequence shown here is derived from an EMBL/GenBank/DDBJ whole genome shotgun (WGS) entry which is preliminary data.</text>
</comment>
<gene>
    <name evidence="9" type="ORF">KB449_32905</name>
</gene>
<accession>A0ABT6TSG0</accession>
<keyword evidence="4 9" id="KW-0808">Transferase</keyword>
<dbReference type="PANTHER" id="PTHR34220">
    <property type="entry name" value="SENSOR HISTIDINE KINASE YPDA"/>
    <property type="match status" value="1"/>
</dbReference>
<organism evidence="9 10">
    <name type="scientific">Cohnella hashimotonis</name>
    <dbReference type="NCBI Taxonomy" id="2826895"/>
    <lineage>
        <taxon>Bacteria</taxon>
        <taxon>Bacillati</taxon>
        <taxon>Bacillota</taxon>
        <taxon>Bacilli</taxon>
        <taxon>Bacillales</taxon>
        <taxon>Paenibacillaceae</taxon>
        <taxon>Cohnella</taxon>
    </lineage>
</organism>
<keyword evidence="2" id="KW-1003">Cell membrane</keyword>
<feature type="domain" description="HAMP" evidence="8">
    <location>
        <begin position="319"/>
        <end position="371"/>
    </location>
</feature>
<name>A0ABT6TSG0_9BACL</name>
<dbReference type="InterPro" id="IPR010559">
    <property type="entry name" value="Sig_transdc_His_kin_internal"/>
</dbReference>
<dbReference type="Gene3D" id="3.30.565.10">
    <property type="entry name" value="Histidine kinase-like ATPase, C-terminal domain"/>
    <property type="match status" value="1"/>
</dbReference>
<evidence type="ECO:0000259" key="8">
    <source>
        <dbReference type="PROSITE" id="PS50885"/>
    </source>
</evidence>
<comment type="subcellular location">
    <subcellularLocation>
        <location evidence="1">Cell membrane</location>
        <topology evidence="1">Multi-pass membrane protein</topology>
    </subcellularLocation>
</comment>
<dbReference type="Pfam" id="PF02518">
    <property type="entry name" value="HATPase_c"/>
    <property type="match status" value="1"/>
</dbReference>
<keyword evidence="7" id="KW-0812">Transmembrane</keyword>
<evidence type="ECO:0000256" key="7">
    <source>
        <dbReference type="SAM" id="Phobius"/>
    </source>
</evidence>
<dbReference type="SMART" id="SM00387">
    <property type="entry name" value="HATPase_c"/>
    <property type="match status" value="1"/>
</dbReference>
<dbReference type="RefSeq" id="WP_282912381.1">
    <property type="nucleotide sequence ID" value="NZ_JAGRPV010000001.1"/>
</dbReference>
<reference evidence="9" key="1">
    <citation type="submission" date="2023-04" db="EMBL/GenBank/DDBJ databases">
        <title>Comparative genomic analysis of Cohnella hashimotonis sp. nov., isolated from the International Space Station.</title>
        <authorList>
            <person name="Venkateswaran K."/>
            <person name="Simpson A."/>
        </authorList>
    </citation>
    <scope>NUCLEOTIDE SEQUENCE</scope>
    <source>
        <strain evidence="9">F6_2S_P_1</strain>
    </source>
</reference>
<dbReference type="InterPro" id="IPR050640">
    <property type="entry name" value="Bact_2-comp_sensor_kinase"/>
</dbReference>
<dbReference type="SUPFAM" id="SSF158472">
    <property type="entry name" value="HAMP domain-like"/>
    <property type="match status" value="1"/>
</dbReference>
<evidence type="ECO:0000256" key="1">
    <source>
        <dbReference type="ARBA" id="ARBA00004651"/>
    </source>
</evidence>
<dbReference type="Proteomes" id="UP001161691">
    <property type="component" value="Unassembled WGS sequence"/>
</dbReference>
<proteinExistence type="predicted"/>
<dbReference type="EMBL" id="JAGRPV010000001">
    <property type="protein sequence ID" value="MDI4649773.1"/>
    <property type="molecule type" value="Genomic_DNA"/>
</dbReference>
<dbReference type="Pfam" id="PF00672">
    <property type="entry name" value="HAMP"/>
    <property type="match status" value="1"/>
</dbReference>
<dbReference type="GO" id="GO:0004673">
    <property type="term" value="F:protein histidine kinase activity"/>
    <property type="evidence" value="ECO:0007669"/>
    <property type="project" value="UniProtKB-EC"/>
</dbReference>
<evidence type="ECO:0000313" key="10">
    <source>
        <dbReference type="Proteomes" id="UP001161691"/>
    </source>
</evidence>
<dbReference type="Pfam" id="PF06580">
    <property type="entry name" value="His_kinase"/>
    <property type="match status" value="1"/>
</dbReference>
<dbReference type="InterPro" id="IPR036890">
    <property type="entry name" value="HATPase_C_sf"/>
</dbReference>
<feature type="transmembrane region" description="Helical" evidence="7">
    <location>
        <begin position="297"/>
        <end position="322"/>
    </location>
</feature>
<sequence length="596" mass="66572">METVRMLLYKLSFRSRMTISFILVIGAAILVTSTMSYVIATRELEGNATSQSQETLSKTAQLLDEQLKGLLVSSLTLMISAPFTEMVNHANRSQSDAFYGDLSALQTPFTQLKMTNPAVQSILVSTPIGEFFPTSYYRNPSFSFADSPMQQAIDARPGISMWVAGHEDAIFTGKDRVVSLVLKAFSQTNSNIYLVINVSESAIKRVVTSNLGGDSKHYFLVTDEGRYGFDPGTAPLIPEAGLNDWALASKDKPSAIYKQDGSEYLVNRASLKVAENWTLYSVQSKDKLFKQVERIKWLTIVIIGSGIAVAILISHVLTALLLRPLHALQRTIKQVGLSNLDVRYSSGYRDEVSQVGYKFNAMLDQIGILISELGEREKEKRIAEAKALQAQIDPHFLYNTLNTIVWVSESGAADETRRLIISLSRLFKLGLNQGLELTTLGLELEHVEHYLRIQQVSYEGLFEYEVPRRIDASLLSMPMLKIMLQPLVENSILHGFKDFTEGGRILIDVEARDGSLRIAVTDNGAGMDAEEATRSILQEPQEGEAIESGRKGYALRNVYRRILLHYGERAEFRLESEPFIQTRITITLPLPEGNER</sequence>
<keyword evidence="6 7" id="KW-0472">Membrane</keyword>
<evidence type="ECO:0000256" key="3">
    <source>
        <dbReference type="ARBA" id="ARBA00022553"/>
    </source>
</evidence>
<keyword evidence="5 9" id="KW-0418">Kinase</keyword>